<organism evidence="3 4">
    <name type="scientific">Thelohanellus kitauei</name>
    <name type="common">Myxosporean</name>
    <dbReference type="NCBI Taxonomy" id="669202"/>
    <lineage>
        <taxon>Eukaryota</taxon>
        <taxon>Metazoa</taxon>
        <taxon>Cnidaria</taxon>
        <taxon>Myxozoa</taxon>
        <taxon>Myxosporea</taxon>
        <taxon>Bivalvulida</taxon>
        <taxon>Platysporina</taxon>
        <taxon>Myxobolidae</taxon>
        <taxon>Thelohanellus</taxon>
    </lineage>
</organism>
<evidence type="ECO:0000256" key="2">
    <source>
        <dbReference type="SAM" id="Phobius"/>
    </source>
</evidence>
<gene>
    <name evidence="3" type="ORF">RF11_01758</name>
</gene>
<feature type="compositionally biased region" description="Low complexity" evidence="1">
    <location>
        <begin position="477"/>
        <end position="501"/>
    </location>
</feature>
<keyword evidence="2" id="KW-0812">Transmembrane</keyword>
<feature type="region of interest" description="Disordered" evidence="1">
    <location>
        <begin position="309"/>
        <end position="546"/>
    </location>
</feature>
<feature type="compositionally biased region" description="Polar residues" evidence="1">
    <location>
        <begin position="204"/>
        <end position="216"/>
    </location>
</feature>
<dbReference type="Proteomes" id="UP000031668">
    <property type="component" value="Unassembled WGS sequence"/>
</dbReference>
<name>A0A0C2N1F0_THEKT</name>
<feature type="region of interest" description="Disordered" evidence="1">
    <location>
        <begin position="267"/>
        <end position="288"/>
    </location>
</feature>
<feature type="compositionally biased region" description="Polar residues" evidence="1">
    <location>
        <begin position="508"/>
        <end position="546"/>
    </location>
</feature>
<feature type="compositionally biased region" description="Polar residues" evidence="1">
    <location>
        <begin position="364"/>
        <end position="402"/>
    </location>
</feature>
<feature type="transmembrane region" description="Helical" evidence="2">
    <location>
        <begin position="711"/>
        <end position="732"/>
    </location>
</feature>
<dbReference type="AlphaFoldDB" id="A0A0C2N1F0"/>
<proteinExistence type="predicted"/>
<evidence type="ECO:0000313" key="3">
    <source>
        <dbReference type="EMBL" id="KII67712.1"/>
    </source>
</evidence>
<dbReference type="OMA" id="THITYES"/>
<evidence type="ECO:0000256" key="1">
    <source>
        <dbReference type="SAM" id="MobiDB-lite"/>
    </source>
</evidence>
<keyword evidence="2" id="KW-1133">Transmembrane helix</keyword>
<evidence type="ECO:0000313" key="4">
    <source>
        <dbReference type="Proteomes" id="UP000031668"/>
    </source>
</evidence>
<feature type="compositionally biased region" description="Low complexity" evidence="1">
    <location>
        <begin position="352"/>
        <end position="363"/>
    </location>
</feature>
<keyword evidence="2" id="KW-0472">Membrane</keyword>
<sequence length="774" mass="84072">MTATINPLELIDFTTPTVYYETRSSSINTEITQTVANPSAFVEDTSSTVSLNAISRDVSTTTMTPTTINTQTTVLSRNNQTVSSESSETGTSQTLHLNSTSTASSIVTQTNTDIITDPISKATNHLVSTQNGSNPKTTQTFETLTSTTGIQGSISTKDSTMMNIQSTSRSQSGIVHSTVSTNDEITTRLPTTNSADTTAEGLQHTATSVTEQPTTKHTSHATEKTEIPTTLKESTKLSTQISKALSSGITLDETTPEERVTFTTHHITTTPREPLTENSSKQPTRNVTTTAVNSQISTQASQTYIAHDLSSESTKGGSTLTASRTPKTATEFSRESNSRQPTMIGSKRDVNSTTPTLSLQTQSIGHSSNETTTTPKITRTSFTTETSYDQTLETSSRQLTVIETTQETTSRKSSRTSPPYNMDTVTNDTTFEKMKNTESQTTISSETHSPETSSGRPSKIESSTNMTSETPGEASKTQSIYTSSIETTTIKRTTKDSQTTKTSKKPLTESSANQSTMIENTSGTPFQATQPISPGSQSNETPIESGTVTDYRTSETSMVPSRESGFHQSTIVGTNKDVATATPTKTSPAVSTTSLINETTNKKMDDQTTTGILSNTFTSPVSSRPDLDKTNSSQTSDYIVKIITTSTRNRDSFIMTAKNLKKLSNFYPTTTLAEIFELNISTTPTGINYTTSNKSEDIEFMHVHESTSNSILIICFVILLLLFITVFLFVIFKKKLRNEQDVAKQIRPTIDRQVSLSSQPSLKSRNSMKAQFTI</sequence>
<feature type="compositionally biased region" description="Polar residues" evidence="1">
    <location>
        <begin position="276"/>
        <end position="288"/>
    </location>
</feature>
<keyword evidence="4" id="KW-1185">Reference proteome</keyword>
<comment type="caution">
    <text evidence="3">The sequence shown here is derived from an EMBL/GenBank/DDBJ whole genome shotgun (WGS) entry which is preliminary data.</text>
</comment>
<feature type="compositionally biased region" description="Polar residues" evidence="1">
    <location>
        <begin position="311"/>
        <end position="331"/>
    </location>
</feature>
<feature type="compositionally biased region" description="Low complexity" evidence="1">
    <location>
        <begin position="80"/>
        <end position="94"/>
    </location>
</feature>
<feature type="region of interest" description="Disordered" evidence="1">
    <location>
        <begin position="76"/>
        <end position="95"/>
    </location>
</feature>
<dbReference type="EMBL" id="JWZT01003119">
    <property type="protein sequence ID" value="KII67712.1"/>
    <property type="molecule type" value="Genomic_DNA"/>
</dbReference>
<protein>
    <submittedName>
        <fullName evidence="3">Uncharacterized protein</fullName>
    </submittedName>
</protein>
<feature type="region of interest" description="Disordered" evidence="1">
    <location>
        <begin position="204"/>
        <end position="235"/>
    </location>
</feature>
<accession>A0A0C2N1F0</accession>
<reference evidence="3 4" key="1">
    <citation type="journal article" date="2014" name="Genome Biol. Evol.">
        <title>The genome of the myxosporean Thelohanellus kitauei shows adaptations to nutrient acquisition within its fish host.</title>
        <authorList>
            <person name="Yang Y."/>
            <person name="Xiong J."/>
            <person name="Zhou Z."/>
            <person name="Huo F."/>
            <person name="Miao W."/>
            <person name="Ran C."/>
            <person name="Liu Y."/>
            <person name="Zhang J."/>
            <person name="Feng J."/>
            <person name="Wang M."/>
            <person name="Wang M."/>
            <person name="Wang L."/>
            <person name="Yao B."/>
        </authorList>
    </citation>
    <scope>NUCLEOTIDE SEQUENCE [LARGE SCALE GENOMIC DNA]</scope>
    <source>
        <strain evidence="3">Wuqing</strain>
    </source>
</reference>
<feature type="compositionally biased region" description="Polar residues" evidence="1">
    <location>
        <begin position="437"/>
        <end position="470"/>
    </location>
</feature>